<dbReference type="RefSeq" id="WP_271274723.1">
    <property type="nucleotide sequence ID" value="NZ_BAABFD010000019.1"/>
</dbReference>
<evidence type="ECO:0000259" key="1">
    <source>
        <dbReference type="PROSITE" id="PS50943"/>
    </source>
</evidence>
<dbReference type="PROSITE" id="PS50943">
    <property type="entry name" value="HTH_CROC1"/>
    <property type="match status" value="1"/>
</dbReference>
<feature type="domain" description="HTH cro/C1-type" evidence="1">
    <location>
        <begin position="18"/>
        <end position="72"/>
    </location>
</feature>
<dbReference type="CDD" id="cd00093">
    <property type="entry name" value="HTH_XRE"/>
    <property type="match status" value="1"/>
</dbReference>
<dbReference type="InterPro" id="IPR010982">
    <property type="entry name" value="Lambda_DNA-bd_dom_sf"/>
</dbReference>
<dbReference type="EMBL" id="JAPNUD010000001">
    <property type="protein sequence ID" value="MDA0639101.1"/>
    <property type="molecule type" value="Genomic_DNA"/>
</dbReference>
<reference evidence="2 3" key="1">
    <citation type="submission" date="2022-11" db="EMBL/GenBank/DDBJ databases">
        <title>Nonomuraea corallina sp. nov., a new species of the genus Nonomuraea isolated from sea side sediment in Thai sea.</title>
        <authorList>
            <person name="Ngamcharungchit C."/>
            <person name="Matsumoto A."/>
            <person name="Suriyachadkun C."/>
            <person name="Panbangred W."/>
            <person name="Inahashi Y."/>
            <person name="Intra B."/>
        </authorList>
    </citation>
    <scope>NUCLEOTIDE SEQUENCE [LARGE SCALE GENOMIC DNA]</scope>
    <source>
        <strain evidence="2 3">DSM 43553</strain>
    </source>
</reference>
<dbReference type="Proteomes" id="UP001212498">
    <property type="component" value="Unassembled WGS sequence"/>
</dbReference>
<dbReference type="Pfam" id="PF13560">
    <property type="entry name" value="HTH_31"/>
    <property type="match status" value="1"/>
</dbReference>
<evidence type="ECO:0000313" key="3">
    <source>
        <dbReference type="Proteomes" id="UP001212498"/>
    </source>
</evidence>
<sequence length="285" mass="32270">MTAQRSPSARQRRLAAVLRGLRKEKGMSRETVAELMGCSAPTITRIEAATVGARIADVTMLLEIYEVPAHTREVLLQLARDARKRGWWDKLSDTIPEYFQSYVGLEEDASSITGYETEYVPGLFQTEEYARAIMSAEPALPSEEELALSLAIRMKRQEVLKSAYPPEMWMVLNEAVIRRAVGEEGLMHRQLRHLHELSSQNSINIQVLPFSSGAHPAMNGGFSILKFPKLSDPDVVYLEYWRGSIYLEEPHDVNAYNRLFDHLRARALGPDQTRRLIEQVTGGTR</sequence>
<accession>A0ABT4SQE4</accession>
<dbReference type="Gene3D" id="1.10.260.40">
    <property type="entry name" value="lambda repressor-like DNA-binding domains"/>
    <property type="match status" value="1"/>
</dbReference>
<dbReference type="SMART" id="SM00530">
    <property type="entry name" value="HTH_XRE"/>
    <property type="match status" value="1"/>
</dbReference>
<dbReference type="SUPFAM" id="SSF47413">
    <property type="entry name" value="lambda repressor-like DNA-binding domains"/>
    <property type="match status" value="1"/>
</dbReference>
<organism evidence="2 3">
    <name type="scientific">Nonomuraea ferruginea</name>
    <dbReference type="NCBI Taxonomy" id="46174"/>
    <lineage>
        <taxon>Bacteria</taxon>
        <taxon>Bacillati</taxon>
        <taxon>Actinomycetota</taxon>
        <taxon>Actinomycetes</taxon>
        <taxon>Streptosporangiales</taxon>
        <taxon>Streptosporangiaceae</taxon>
        <taxon>Nonomuraea</taxon>
    </lineage>
</organism>
<gene>
    <name evidence="2" type="ORF">OUY24_00535</name>
</gene>
<name>A0ABT4SQE4_9ACTN</name>
<dbReference type="Pfam" id="PF19054">
    <property type="entry name" value="DUF5753"/>
    <property type="match status" value="1"/>
</dbReference>
<evidence type="ECO:0000313" key="2">
    <source>
        <dbReference type="EMBL" id="MDA0639101.1"/>
    </source>
</evidence>
<proteinExistence type="predicted"/>
<keyword evidence="3" id="KW-1185">Reference proteome</keyword>
<comment type="caution">
    <text evidence="2">The sequence shown here is derived from an EMBL/GenBank/DDBJ whole genome shotgun (WGS) entry which is preliminary data.</text>
</comment>
<protein>
    <submittedName>
        <fullName evidence="2">Helix-turn-helix transcriptional regulator</fullName>
    </submittedName>
</protein>
<dbReference type="InterPro" id="IPR001387">
    <property type="entry name" value="Cro/C1-type_HTH"/>
</dbReference>
<dbReference type="InterPro" id="IPR043917">
    <property type="entry name" value="DUF5753"/>
</dbReference>